<proteinExistence type="predicted"/>
<dbReference type="Proteomes" id="UP001165085">
    <property type="component" value="Unassembled WGS sequence"/>
</dbReference>
<comment type="caution">
    <text evidence="2">The sequence shown here is derived from an EMBL/GenBank/DDBJ whole genome shotgun (WGS) entry which is preliminary data.</text>
</comment>
<feature type="compositionally biased region" description="Basic and acidic residues" evidence="1">
    <location>
        <begin position="39"/>
        <end position="52"/>
    </location>
</feature>
<feature type="region of interest" description="Disordered" evidence="1">
    <location>
        <begin position="1"/>
        <end position="123"/>
    </location>
</feature>
<dbReference type="EMBL" id="BRXY01000039">
    <property type="protein sequence ID" value="GMH56340.1"/>
    <property type="molecule type" value="Genomic_DNA"/>
</dbReference>
<organism evidence="2 3">
    <name type="scientific">Triparma strigata</name>
    <dbReference type="NCBI Taxonomy" id="1606541"/>
    <lineage>
        <taxon>Eukaryota</taxon>
        <taxon>Sar</taxon>
        <taxon>Stramenopiles</taxon>
        <taxon>Ochrophyta</taxon>
        <taxon>Bolidophyceae</taxon>
        <taxon>Parmales</taxon>
        <taxon>Triparmaceae</taxon>
        <taxon>Triparma</taxon>
    </lineage>
</organism>
<accession>A0A9W6ZTE6</accession>
<dbReference type="OrthoDB" id="10365676at2759"/>
<gene>
    <name evidence="2" type="ORF">TrST_g4148</name>
</gene>
<feature type="region of interest" description="Disordered" evidence="1">
    <location>
        <begin position="207"/>
        <end position="230"/>
    </location>
</feature>
<feature type="compositionally biased region" description="Basic and acidic residues" evidence="1">
    <location>
        <begin position="59"/>
        <end position="75"/>
    </location>
</feature>
<keyword evidence="3" id="KW-1185">Reference proteome</keyword>
<name>A0A9W6ZTE6_9STRA</name>
<protein>
    <submittedName>
        <fullName evidence="2">Uncharacterized protein</fullName>
    </submittedName>
</protein>
<feature type="compositionally biased region" description="Basic and acidic residues" evidence="1">
    <location>
        <begin position="214"/>
        <end position="223"/>
    </location>
</feature>
<sequence>MLRSMSAFKIKASKKKRNDFTKHEPTKPSTTVHLPGPAAEKEKGWVRRHDANYDTDYYENVKDGRVTWTPQREDSTLASLGENSPGGRNPSSASATPPPAAAAPPVQERKTPQTYKPMKFKKQQTQVALRPQPSMAVLGGEVSNPNFSSFREVHNSKFDSQGSLVSFENTNPMRASAVNFNTSFDQEKDLRRSESWDLGLSFDSSAPGDIEMANMKKERNEEKKKRKKKKKKRLKKDGSAYFFSLDWGLAKCLRIYLTRTCKLVTIFGVAIGLTVFLTYHFTHTHEVIGIETDDGYDMAVFNNCSCPGDRMFLGEILSGPKHEIAITPDLTMHGVKAETSSTGTDTPSVRVLEGYISSKALKATFEVPPFVIVPVMDPILCGERMTEFDVLLNEQVGLHENGVSFHVLQLDPGGRGKISLLTTASKVTSMGYEQDSTDDSYEWEWFNTEDYPYYLQSFSLATAGTMRVASDAQKYDSCPPQICSVFKPSSSQAAVSLSFFASGDYEITTPGVEVNWDYLFLYGTCGVKVPPWPFDDFEFPNLLTVTVSSDEGLIVQGDAEVSGYVEQNYLKSSSSSPSSTSYTPVNFVWTSHKTLSTCNDPVLKMTQHLSNPEPVPIANSDSEKYTISAMSTTFITSELTNSTSAINKKVLSLPLRGNPVEIEYDQFGNGDLTSDWNVMGRPKIGLWASTPSYQAPVTVNAQVTQTSNPNSKYGVAHLSITTRTYNDRAYKYASYPSWMHGMSVVQPSNEDALWPGSFEKTSTRNLFCANVDTATEAVYLFVSHDSVVIPNWINNDYQRLSDVAVAMEQSGWEDDDPLFYIYYRRLNGNTRPCFGLNPAEAKAMYMVAFGNDPPRTTDRAATAELATSTIDSTQFTTDFIISDGTAKITFDSNKISTVVIEGTMSIRINSLTSYIPVTVSLAGGDENFRIEAKNVKLASLKSAVSSISPVASSKTGFLSKSIENKDRAFEGDFLFSTFPGEEGIRVQAKTYITMENQLNLLMHDALFDVTTRIPFVYNSTSDGYAPFFAPTSRSSAFSFLLTSTVTTTSVADDHFLSNSKLSVNVTASKVSTELESVVSLNTTGSPLLSANVLFYFDDFPLSSDDPSTAISTVEFSGGLLTKFDPASTSWLSIRSGGVFGTASFHQDQIVLDAFQLYANPVIMLPTKSQSVAVVTSSDPLLTYERPNLYEINCALTLTDAEETLREVFTESFDDVPAATYDNYVLDASKSVSANVQVKIRNVGEVFRLTADIDSKITPLSLIPLSSPSHANTKLAFFATSSSQRLELATTVPRIQFSPHFMITEVTFSGSVNLQTYSPLDPVSLDLSLACTTNLTIPSFSNSSAKEKHIFTQATFSGSHHPVSNSTTLASMIAIGGWDVSDQLKLNSGNISISGAYDSSAAKWTFPEIPFSASGQVTLYNDPGSPVLAASASGLLSTSTGDSTILATARVTSPTDSNVTKLVPFSPVIPATSELSLLDSTFEVCLSSIATSLNNVDCIPGYVVSASVVMHPYLLNYLSNFGSATPSSTLSLHVNAEGPDEGDDTVTLVAGFLGKGIALSPAVTLNHIYVHSTSDFQSESAVSYSFKISLDFANSQRPSLLLEGAGTFSEATLQTTLKEDFVVTSAISIVKGCTVGLDVTENTAAGTWAASSLSYTNCAISVGSASLESSATFDVTSSHYVITATSEFSNVLQAVTDMLGTTSIPSALASVTIKDATQTTFKVDSTQDLASLTLDVDVTASSEVSTALTDLSIDPAAVTISCSIAFPLSNATWESSSVTFRVTADNLSIGPINVDTFQLEVVHSDGGGDDLVIRTSSIFTLLSQKFLISGVSSFDDTATDVIFKANFISDSANQFSFFDGSVVVTAGEIDVELTKPIGAADHIVTKAVMSGSADVRYSSTLSSSNSITLTFMDNLDQHHLKVVSVSAADLPTFLSNFPFSDYTTSSRSLAELTYNSRDGGFVGGSFTGKLVSKEVEEPVNHWMGEEPLSSVWALSFGCSVSTSNFTFLGSLGITNLAIGDRFFVRSGNLNIAMGTGRNATFDFAVHEGEIVTDKYEPTEGNATLVFAASGKFITSTNFLQLSGSVSSPFSPFGDNQVTIQHALFDVEVNTRKASIVKLAGSCMPTHNKCMTSSFTTGSFAGELVILNNGKEIFARGSDISIFDLEGVYFQTMGAFISGQAITELDPLLTMDLNRVNVSFSNFESSAYEVPSGLFLEAEGYVGAADETTALETKLNEVKGDTFDASFRVSFMYDSTIGGAAEPQISISFDIPTVKVFTGVELVGVTFFASTLKDGIELSFSSVVSVTLPTLSTPLVTVVEGEFNITEANATKKIENDWSVTTSSNLASTFSWNPMGLQIFKLVEPTLRLKFSDDEDTEAKDIEVDELTIASLNTSINEYLVFHNPKFKVNSFDPQSFLLDASVTVDYKNNPKPMKLDLSGTFKETDVEGEQGAANFSSVMVDDWFMLGNDLIVVKSGSTLDIEMDTILGRVGALTFSGDCDVQFGGETFTNLKFAGSSSGLLNEFCFKVDNIPVLDIATVLARVLIGEDATEAGRNLLLGADGGVQLEVDSVIQSEDSTKNGKFSISSYSEECVKLIESEDIIDGWRVQFAVSVQEGGLLDVLKLVDESLTSVNTETELVVPVTRSQATPLLFESTLVMERGQSIGGDGFGIKTDGIRVDLKMSDPNSVELSEAEISFDLTTSFGDGGQLKFKVVGSGEKVEGGGYQMMASGSTSDVWRNPFGMAWLQISSGSIDFSTSSTSTWADTKFSMSLKANFLFEAEVEVLAGLEVFEGGEQFLLTTTLTSSNLVLWNVLTTVSEVDNAQDSDALASYFDDIVTSEEVAFVISTVDSKTYGDGDTVVGTGYKRGVTVNADLTAHGGGEDSSIRKLLGFASSIDGGSTGLKVELYADVFVEGDDIPVEFSIAQRGASVVFGGTGGAFLHSGNNDGYLEILDFVCKASFITSRSTENSVRSSLTAIWRPNPGTELALDLEGTSTSLSGGIASWDAPMGLNWLSLNDVALTVDFVDSGLRSWKIGRFEFLSSGSARIGGVQYSGWIEGAKIGDEHDQTKLVVKMEYDSVSEVGSGSNNVTLVASAVAGEEGSWQEWNFLNQLRLQGEGYWGLQYANYEDALAGVLKGVTASFTAKLSGEAKAGGGDMQEALQLSNVVDRGTTFEGGLYVPIFGENKKDISAFIEVRDFDVFDDILHVDLMRVEASLARVGFLMSGDVKFSNNPRLKVVLTGAVIAEGKGFLTGSVVSEWVNAFGVEGLTLVESGVSVGLGDGSVSIGCTSKFVLGTVQIGLTGAVSVIDNNPSNDLSLYGSLTGLEGEVQPFMAVSVRDLATWYNDEVLGVDSPWKFNPGIVPSSWGLYNSYFMFTTSPMVVAGKEMPAGFLISTGIKIFGLNCSATISYKGVSLGDDNVVIDINSGLSAATEIARSKLVADILPSELVTPSLLTNDQRVIKETDDGLDFSKPFFSIVEIGLEGLDFKGFSSNVSPILRIDFEFWGVRSHLEITVSDLHSFATTDLSDIFEAFREFSSGLFSLPECLWDGDCYDESSSSYCVDVCDPASDAWYGECPRESKTCFIDDEACFSCFGECRVFQCVY</sequence>
<reference evidence="3" key="1">
    <citation type="journal article" date="2023" name="Commun. Biol.">
        <title>Genome analysis of Parmales, the sister group of diatoms, reveals the evolutionary specialization of diatoms from phago-mixotrophs to photoautotrophs.</title>
        <authorList>
            <person name="Ban H."/>
            <person name="Sato S."/>
            <person name="Yoshikawa S."/>
            <person name="Yamada K."/>
            <person name="Nakamura Y."/>
            <person name="Ichinomiya M."/>
            <person name="Sato N."/>
            <person name="Blanc-Mathieu R."/>
            <person name="Endo H."/>
            <person name="Kuwata A."/>
            <person name="Ogata H."/>
        </authorList>
    </citation>
    <scope>NUCLEOTIDE SEQUENCE [LARGE SCALE GENOMIC DNA]</scope>
    <source>
        <strain evidence="3">NIES 3701</strain>
    </source>
</reference>
<evidence type="ECO:0000256" key="1">
    <source>
        <dbReference type="SAM" id="MobiDB-lite"/>
    </source>
</evidence>
<evidence type="ECO:0000313" key="2">
    <source>
        <dbReference type="EMBL" id="GMH56340.1"/>
    </source>
</evidence>
<evidence type="ECO:0000313" key="3">
    <source>
        <dbReference type="Proteomes" id="UP001165085"/>
    </source>
</evidence>